<reference evidence="7 8" key="1">
    <citation type="journal article" date="2015" name="Int. J. Syst. Evol. Microbiol.">
        <title>Gemmobacter intermedius sp. nov., isolated from a white stork (Ciconia ciconia).</title>
        <authorList>
            <person name="Kampfer P."/>
            <person name="Jerzak L."/>
            <person name="Wilharm G."/>
            <person name="Golke J."/>
            <person name="Busse H.J."/>
            <person name="Glaeser S.P."/>
        </authorList>
    </citation>
    <scope>NUCLEOTIDE SEQUENCE [LARGE SCALE GENOMIC DNA]</scope>
    <source>
        <strain evidence="7 8">119/4</strain>
    </source>
</reference>
<dbReference type="GO" id="GO:0016887">
    <property type="term" value="F:ATP hydrolysis activity"/>
    <property type="evidence" value="ECO:0007669"/>
    <property type="project" value="InterPro"/>
</dbReference>
<dbReference type="GO" id="GO:0055085">
    <property type="term" value="P:transmembrane transport"/>
    <property type="evidence" value="ECO:0007669"/>
    <property type="project" value="UniProtKB-ARBA"/>
</dbReference>
<evidence type="ECO:0000256" key="1">
    <source>
        <dbReference type="ARBA" id="ARBA00004417"/>
    </source>
</evidence>
<keyword evidence="3" id="KW-0813">Transport</keyword>
<dbReference type="PANTHER" id="PTHR43776:SF7">
    <property type="entry name" value="D,D-DIPEPTIDE TRANSPORT ATP-BINDING PROTEIN DDPF-RELATED"/>
    <property type="match status" value="1"/>
</dbReference>
<evidence type="ECO:0000313" key="8">
    <source>
        <dbReference type="Proteomes" id="UP000287168"/>
    </source>
</evidence>
<dbReference type="AlphaFoldDB" id="A0A3S3YBW6"/>
<dbReference type="GO" id="GO:0005886">
    <property type="term" value="C:plasma membrane"/>
    <property type="evidence" value="ECO:0007669"/>
    <property type="project" value="UniProtKB-SubCell"/>
</dbReference>
<organism evidence="7 8">
    <name type="scientific">Falsigemmobacter intermedius</name>
    <dbReference type="NCBI Taxonomy" id="1553448"/>
    <lineage>
        <taxon>Bacteria</taxon>
        <taxon>Pseudomonadati</taxon>
        <taxon>Pseudomonadota</taxon>
        <taxon>Alphaproteobacteria</taxon>
        <taxon>Rhodobacterales</taxon>
        <taxon>Paracoccaceae</taxon>
        <taxon>Falsigemmobacter</taxon>
    </lineage>
</organism>
<protein>
    <submittedName>
        <fullName evidence="7">ABC transporter ATP-binding protein</fullName>
    </submittedName>
</protein>
<accession>A0A3S3YBW6</accession>
<dbReference type="InterPro" id="IPR013563">
    <property type="entry name" value="Oligopep_ABC_C"/>
</dbReference>
<name>A0A3S3YBW6_9RHOB</name>
<dbReference type="CDD" id="cd03257">
    <property type="entry name" value="ABC_NikE_OppD_transporters"/>
    <property type="match status" value="1"/>
</dbReference>
<keyword evidence="4" id="KW-0547">Nucleotide-binding</keyword>
<dbReference type="Gene3D" id="3.40.50.300">
    <property type="entry name" value="P-loop containing nucleotide triphosphate hydrolases"/>
    <property type="match status" value="1"/>
</dbReference>
<dbReference type="RefSeq" id="WP_128490605.1">
    <property type="nucleotide sequence ID" value="NZ_JBHLXB010000089.1"/>
</dbReference>
<dbReference type="GO" id="GO:0005524">
    <property type="term" value="F:ATP binding"/>
    <property type="evidence" value="ECO:0007669"/>
    <property type="project" value="UniProtKB-KW"/>
</dbReference>
<evidence type="ECO:0000256" key="3">
    <source>
        <dbReference type="ARBA" id="ARBA00022448"/>
    </source>
</evidence>
<evidence type="ECO:0000256" key="2">
    <source>
        <dbReference type="ARBA" id="ARBA00005417"/>
    </source>
</evidence>
<keyword evidence="8" id="KW-1185">Reference proteome</keyword>
<evidence type="ECO:0000256" key="4">
    <source>
        <dbReference type="ARBA" id="ARBA00022741"/>
    </source>
</evidence>
<dbReference type="EMBL" id="SBLC01000041">
    <property type="protein sequence ID" value="RWY37667.1"/>
    <property type="molecule type" value="Genomic_DNA"/>
</dbReference>
<dbReference type="SMART" id="SM00382">
    <property type="entry name" value="AAA"/>
    <property type="match status" value="1"/>
</dbReference>
<dbReference type="InterPro" id="IPR003439">
    <property type="entry name" value="ABC_transporter-like_ATP-bd"/>
</dbReference>
<sequence length="336" mass="37056">MSPTLALHPSEPKPRLRDPARALLSVEDLVVRFATRHGVVHAVDHISLDLQPSETLAIVGESGSGKSTMAKAVMGLLPNARGTIRFQNKNILETGGEDLRRLRPHLQMIFQDPIASLNPRRRIEELIAQGLRIWPELLQGDERSEVDRLLREVGMNPDVVRGRRVSEFSGGQCQRIAIARVLAMRPQLVVCDEPVSALDVSVQAQILNLLRRMKAQYGLTMLFISHDLGVVRNITDRIAVMYLGRICEIGSADQVFSRPAHPYTRLLLDSVPKMAPRGPVATVQASEQPSPFAPPSGCRFRGRCPHAQAICAEKAPPLLQIGADQQAACHFPLTRS</sequence>
<comment type="subcellular location">
    <subcellularLocation>
        <location evidence="1">Cell inner membrane</location>
        <topology evidence="1">Peripheral membrane protein</topology>
    </subcellularLocation>
</comment>
<dbReference type="Proteomes" id="UP000287168">
    <property type="component" value="Unassembled WGS sequence"/>
</dbReference>
<dbReference type="InterPro" id="IPR027417">
    <property type="entry name" value="P-loop_NTPase"/>
</dbReference>
<gene>
    <name evidence="7" type="ORF">EP867_16690</name>
</gene>
<dbReference type="Pfam" id="PF00005">
    <property type="entry name" value="ABC_tran"/>
    <property type="match status" value="1"/>
</dbReference>
<dbReference type="PROSITE" id="PS50893">
    <property type="entry name" value="ABC_TRANSPORTER_2"/>
    <property type="match status" value="1"/>
</dbReference>
<evidence type="ECO:0000259" key="6">
    <source>
        <dbReference type="PROSITE" id="PS50893"/>
    </source>
</evidence>
<dbReference type="NCBIfam" id="TIGR01727">
    <property type="entry name" value="oligo_HPY"/>
    <property type="match status" value="1"/>
</dbReference>
<comment type="caution">
    <text evidence="7">The sequence shown here is derived from an EMBL/GenBank/DDBJ whole genome shotgun (WGS) entry which is preliminary data.</text>
</comment>
<dbReference type="PROSITE" id="PS00211">
    <property type="entry name" value="ABC_TRANSPORTER_1"/>
    <property type="match status" value="1"/>
</dbReference>
<dbReference type="SUPFAM" id="SSF52540">
    <property type="entry name" value="P-loop containing nucleoside triphosphate hydrolases"/>
    <property type="match status" value="1"/>
</dbReference>
<evidence type="ECO:0000313" key="7">
    <source>
        <dbReference type="EMBL" id="RWY37667.1"/>
    </source>
</evidence>
<dbReference type="InterPro" id="IPR003593">
    <property type="entry name" value="AAA+_ATPase"/>
</dbReference>
<dbReference type="Pfam" id="PF08352">
    <property type="entry name" value="oligo_HPY"/>
    <property type="match status" value="1"/>
</dbReference>
<keyword evidence="5 7" id="KW-0067">ATP-binding</keyword>
<dbReference type="PANTHER" id="PTHR43776">
    <property type="entry name" value="TRANSPORT ATP-BINDING PROTEIN"/>
    <property type="match status" value="1"/>
</dbReference>
<feature type="domain" description="ABC transporter" evidence="6">
    <location>
        <begin position="24"/>
        <end position="268"/>
    </location>
</feature>
<evidence type="ECO:0000256" key="5">
    <source>
        <dbReference type="ARBA" id="ARBA00022840"/>
    </source>
</evidence>
<dbReference type="InterPro" id="IPR017871">
    <property type="entry name" value="ABC_transporter-like_CS"/>
</dbReference>
<dbReference type="FunFam" id="3.40.50.300:FF:000016">
    <property type="entry name" value="Oligopeptide ABC transporter ATP-binding component"/>
    <property type="match status" value="1"/>
</dbReference>
<proteinExistence type="inferred from homology"/>
<dbReference type="OrthoDB" id="9802264at2"/>
<dbReference type="GO" id="GO:0015833">
    <property type="term" value="P:peptide transport"/>
    <property type="evidence" value="ECO:0007669"/>
    <property type="project" value="InterPro"/>
</dbReference>
<comment type="similarity">
    <text evidence="2">Belongs to the ABC transporter superfamily.</text>
</comment>
<dbReference type="InterPro" id="IPR050319">
    <property type="entry name" value="ABC_transp_ATP-bind"/>
</dbReference>